<evidence type="ECO:0000256" key="1">
    <source>
        <dbReference type="SAM" id="SignalP"/>
    </source>
</evidence>
<dbReference type="InterPro" id="IPR025737">
    <property type="entry name" value="FApF"/>
</dbReference>
<protein>
    <recommendedName>
        <fullName evidence="4">Phenol degradation protein</fullName>
    </recommendedName>
</protein>
<proteinExistence type="predicted"/>
<dbReference type="RefSeq" id="WP_171091650.1">
    <property type="nucleotide sequence ID" value="NZ_CP053069.1"/>
</dbReference>
<evidence type="ECO:0008006" key="4">
    <source>
        <dbReference type="Google" id="ProtNLM"/>
    </source>
</evidence>
<dbReference type="Proteomes" id="UP000501534">
    <property type="component" value="Chromosome"/>
</dbReference>
<evidence type="ECO:0000313" key="3">
    <source>
        <dbReference type="Proteomes" id="UP000501534"/>
    </source>
</evidence>
<dbReference type="Pfam" id="PF13557">
    <property type="entry name" value="Phenol_MetA_deg"/>
    <property type="match status" value="1"/>
</dbReference>
<feature type="chain" id="PRO_5026932571" description="Phenol degradation protein" evidence="1">
    <location>
        <begin position="21"/>
        <end position="312"/>
    </location>
</feature>
<accession>A0A6M4GV03</accession>
<name>A0A6M4GV03_9PROT</name>
<keyword evidence="1" id="KW-0732">Signal</keyword>
<keyword evidence="3" id="KW-1185">Reference proteome</keyword>
<dbReference type="AlphaFoldDB" id="A0A6M4GV03"/>
<feature type="signal peptide" evidence="1">
    <location>
        <begin position="1"/>
        <end position="20"/>
    </location>
</feature>
<gene>
    <name evidence="2" type="ORF">DSM104443_01895</name>
</gene>
<organism evidence="2 3">
    <name type="scientific">Usitatibacter rugosus</name>
    <dbReference type="NCBI Taxonomy" id="2732067"/>
    <lineage>
        <taxon>Bacteria</taxon>
        <taxon>Pseudomonadati</taxon>
        <taxon>Pseudomonadota</taxon>
        <taxon>Betaproteobacteria</taxon>
        <taxon>Nitrosomonadales</taxon>
        <taxon>Usitatibacteraceae</taxon>
        <taxon>Usitatibacter</taxon>
    </lineage>
</organism>
<dbReference type="EMBL" id="CP053069">
    <property type="protein sequence ID" value="QJR10825.1"/>
    <property type="molecule type" value="Genomic_DNA"/>
</dbReference>
<dbReference type="KEGG" id="uru:DSM104443_01895"/>
<sequence length="312" mass="33037">MNRMRIAALCASLLASAAFADEGGVSFWLPGQQSNFAALPGAPGFSMPLMYYHASVSSGSSKNFVTGGNLVAGLEADADLLFFVPTYTFKEPVAGGQAALSLAWAVGQFKATASSILTGREGGSNERGRTDKASGGSDLYPLASLKWHEGDSSTMAYVMGGIPVGVYQAGRLANIGLNHASIDGGFGYTYMAKGNEFSVVGGITYNWENDDTNYKNGVDSHVDFAFSHFFSPQLHAGVVGYAYYQLSGDSGSGAVLGDYKARVYALGPQVGYFFPMGKEKAYVSLRGYYEFNAQNRADGWNTYLAASIPLGL</sequence>
<evidence type="ECO:0000313" key="2">
    <source>
        <dbReference type="EMBL" id="QJR10825.1"/>
    </source>
</evidence>
<reference evidence="2 3" key="1">
    <citation type="submission" date="2020-04" db="EMBL/GenBank/DDBJ databases">
        <title>Usitatibacter rugosus gen. nov., sp. nov. and Usitatibacter palustris sp. nov., novel members of Usitatibacteraceae fam. nov. within the order Nitrosomonadales isolated from soil.</title>
        <authorList>
            <person name="Huber K.J."/>
            <person name="Neumann-Schaal M."/>
            <person name="Geppert A."/>
            <person name="Luckner M."/>
            <person name="Wanner G."/>
            <person name="Overmann J."/>
        </authorList>
    </citation>
    <scope>NUCLEOTIDE SEQUENCE [LARGE SCALE GENOMIC DNA]</scope>
    <source>
        <strain evidence="2 3">0125_3</strain>
    </source>
</reference>